<protein>
    <submittedName>
        <fullName evidence="2">Uncharacterized protein</fullName>
    </submittedName>
</protein>
<dbReference type="EMBL" id="CAXKWB010022188">
    <property type="protein sequence ID" value="CAL4124170.1"/>
    <property type="molecule type" value="Genomic_DNA"/>
</dbReference>
<keyword evidence="1" id="KW-0732">Signal</keyword>
<evidence type="ECO:0000313" key="2">
    <source>
        <dbReference type="EMBL" id="CAL4124170.1"/>
    </source>
</evidence>
<feature type="signal peptide" evidence="1">
    <location>
        <begin position="1"/>
        <end position="27"/>
    </location>
</feature>
<keyword evidence="3" id="KW-1185">Reference proteome</keyword>
<feature type="chain" id="PRO_5043729960" evidence="1">
    <location>
        <begin position="28"/>
        <end position="163"/>
    </location>
</feature>
<reference evidence="2 3" key="1">
    <citation type="submission" date="2024-05" db="EMBL/GenBank/DDBJ databases">
        <authorList>
            <person name="Wallberg A."/>
        </authorList>
    </citation>
    <scope>NUCLEOTIDE SEQUENCE [LARGE SCALE GENOMIC DNA]</scope>
</reference>
<dbReference type="Proteomes" id="UP001497623">
    <property type="component" value="Unassembled WGS sequence"/>
</dbReference>
<comment type="caution">
    <text evidence="2">The sequence shown here is derived from an EMBL/GenBank/DDBJ whole genome shotgun (WGS) entry which is preliminary data.</text>
</comment>
<feature type="non-terminal residue" evidence="2">
    <location>
        <position position="163"/>
    </location>
</feature>
<accession>A0AAV2REM0</accession>
<evidence type="ECO:0000256" key="1">
    <source>
        <dbReference type="SAM" id="SignalP"/>
    </source>
</evidence>
<feature type="non-terminal residue" evidence="2">
    <location>
        <position position="1"/>
    </location>
</feature>
<gene>
    <name evidence="2" type="ORF">MNOR_LOCUS24306</name>
</gene>
<organism evidence="2 3">
    <name type="scientific">Meganyctiphanes norvegica</name>
    <name type="common">Northern krill</name>
    <name type="synonym">Thysanopoda norvegica</name>
    <dbReference type="NCBI Taxonomy" id="48144"/>
    <lineage>
        <taxon>Eukaryota</taxon>
        <taxon>Metazoa</taxon>
        <taxon>Ecdysozoa</taxon>
        <taxon>Arthropoda</taxon>
        <taxon>Crustacea</taxon>
        <taxon>Multicrustacea</taxon>
        <taxon>Malacostraca</taxon>
        <taxon>Eumalacostraca</taxon>
        <taxon>Eucarida</taxon>
        <taxon>Euphausiacea</taxon>
        <taxon>Euphausiidae</taxon>
        <taxon>Meganyctiphanes</taxon>
    </lineage>
</organism>
<proteinExistence type="predicted"/>
<name>A0AAV2REM0_MEGNR</name>
<sequence length="163" mass="19300">LAYIMFKILYICSLACITFVFTYGSQCYEEYKQCPYRTESEQNCTVYNIQSQDQCQTFVIINKNGRNFLFYLKPLTNGQLSISLHKQMSETSTTEIHCDLFNHTLHDSNKWYKINIRITPVTQMNSYNQYTPSNPFNHYTNSNSEYNGRKYYISMELNDILTD</sequence>
<evidence type="ECO:0000313" key="3">
    <source>
        <dbReference type="Proteomes" id="UP001497623"/>
    </source>
</evidence>
<dbReference type="AlphaFoldDB" id="A0AAV2REM0"/>